<evidence type="ECO:0000256" key="5">
    <source>
        <dbReference type="SAM" id="MobiDB-lite"/>
    </source>
</evidence>
<dbReference type="PANTHER" id="PTHR23508">
    <property type="entry name" value="CARBOXYLIC ACID TRANSPORTER PROTEIN HOMOLOG"/>
    <property type="match status" value="1"/>
</dbReference>
<dbReference type="PROSITE" id="PS50850">
    <property type="entry name" value="MFS"/>
    <property type="match status" value="1"/>
</dbReference>
<keyword evidence="2 6" id="KW-0812">Transmembrane</keyword>
<evidence type="ECO:0000313" key="8">
    <source>
        <dbReference type="EMBL" id="ORY77003.1"/>
    </source>
</evidence>
<keyword evidence="4 6" id="KW-0472">Membrane</keyword>
<dbReference type="InterPro" id="IPR005828">
    <property type="entry name" value="MFS_sugar_transport-like"/>
</dbReference>
<evidence type="ECO:0000313" key="9">
    <source>
        <dbReference type="Proteomes" id="UP000193685"/>
    </source>
</evidence>
<organism evidence="8 9">
    <name type="scientific">Protomyces lactucae-debilis</name>
    <dbReference type="NCBI Taxonomy" id="2754530"/>
    <lineage>
        <taxon>Eukaryota</taxon>
        <taxon>Fungi</taxon>
        <taxon>Dikarya</taxon>
        <taxon>Ascomycota</taxon>
        <taxon>Taphrinomycotina</taxon>
        <taxon>Taphrinomycetes</taxon>
        <taxon>Taphrinales</taxon>
        <taxon>Protomycetaceae</taxon>
        <taxon>Protomyces</taxon>
    </lineage>
</organism>
<dbReference type="InterPro" id="IPR020846">
    <property type="entry name" value="MFS_dom"/>
</dbReference>
<feature type="transmembrane region" description="Helical" evidence="6">
    <location>
        <begin position="104"/>
        <end position="124"/>
    </location>
</feature>
<evidence type="ECO:0000256" key="3">
    <source>
        <dbReference type="ARBA" id="ARBA00022989"/>
    </source>
</evidence>
<gene>
    <name evidence="8" type="ORF">BCR37DRAFT_382996</name>
</gene>
<dbReference type="SUPFAM" id="SSF103473">
    <property type="entry name" value="MFS general substrate transporter"/>
    <property type="match status" value="1"/>
</dbReference>
<feature type="compositionally biased region" description="Basic and acidic residues" evidence="5">
    <location>
        <begin position="465"/>
        <end position="482"/>
    </location>
</feature>
<comment type="subcellular location">
    <subcellularLocation>
        <location evidence="1">Membrane</location>
        <topology evidence="1">Multi-pass membrane protein</topology>
    </subcellularLocation>
</comment>
<evidence type="ECO:0000259" key="7">
    <source>
        <dbReference type="PROSITE" id="PS50850"/>
    </source>
</evidence>
<feature type="transmembrane region" description="Helical" evidence="6">
    <location>
        <begin position="75"/>
        <end position="97"/>
    </location>
</feature>
<dbReference type="InterPro" id="IPR036259">
    <property type="entry name" value="MFS_trans_sf"/>
</dbReference>
<dbReference type="GO" id="GO:0005886">
    <property type="term" value="C:plasma membrane"/>
    <property type="evidence" value="ECO:0007669"/>
    <property type="project" value="TreeGrafter"/>
</dbReference>
<feature type="transmembrane region" description="Helical" evidence="6">
    <location>
        <begin position="320"/>
        <end position="339"/>
    </location>
</feature>
<dbReference type="Proteomes" id="UP000193685">
    <property type="component" value="Unassembled WGS sequence"/>
</dbReference>
<name>A0A1Y2EZJ7_PROLT</name>
<feature type="region of interest" description="Disordered" evidence="5">
    <location>
        <begin position="456"/>
        <end position="482"/>
    </location>
</feature>
<evidence type="ECO:0000256" key="4">
    <source>
        <dbReference type="ARBA" id="ARBA00023136"/>
    </source>
</evidence>
<evidence type="ECO:0000256" key="1">
    <source>
        <dbReference type="ARBA" id="ARBA00004141"/>
    </source>
</evidence>
<evidence type="ECO:0000256" key="2">
    <source>
        <dbReference type="ARBA" id="ARBA00022692"/>
    </source>
</evidence>
<comment type="caution">
    <text evidence="8">The sequence shown here is derived from an EMBL/GenBank/DDBJ whole genome shotgun (WGS) entry which is preliminary data.</text>
</comment>
<dbReference type="EMBL" id="MCFI01000021">
    <property type="protein sequence ID" value="ORY77003.1"/>
    <property type="molecule type" value="Genomic_DNA"/>
</dbReference>
<feature type="transmembrane region" description="Helical" evidence="6">
    <location>
        <begin position="130"/>
        <end position="150"/>
    </location>
</feature>
<accession>A0A1Y2EZJ7</accession>
<dbReference type="GO" id="GO:0035879">
    <property type="term" value="P:plasma membrane lactate transport"/>
    <property type="evidence" value="ECO:0007669"/>
    <property type="project" value="TreeGrafter"/>
</dbReference>
<reference evidence="8 9" key="1">
    <citation type="submission" date="2016-07" db="EMBL/GenBank/DDBJ databases">
        <title>Pervasive Adenine N6-methylation of Active Genes in Fungi.</title>
        <authorList>
            <consortium name="DOE Joint Genome Institute"/>
            <person name="Mondo S.J."/>
            <person name="Dannebaum R.O."/>
            <person name="Kuo R.C."/>
            <person name="Labutti K."/>
            <person name="Haridas S."/>
            <person name="Kuo A."/>
            <person name="Salamov A."/>
            <person name="Ahrendt S.R."/>
            <person name="Lipzen A."/>
            <person name="Sullivan W."/>
            <person name="Andreopoulos W.B."/>
            <person name="Clum A."/>
            <person name="Lindquist E."/>
            <person name="Daum C."/>
            <person name="Ramamoorthy G.K."/>
            <person name="Gryganskyi A."/>
            <person name="Culley D."/>
            <person name="Magnuson J.K."/>
            <person name="James T.Y."/>
            <person name="O'Malley M.A."/>
            <person name="Stajich J.E."/>
            <person name="Spatafora J.W."/>
            <person name="Visel A."/>
            <person name="Grigoriev I.V."/>
        </authorList>
    </citation>
    <scope>NUCLEOTIDE SEQUENCE [LARGE SCALE GENOMIC DNA]</scope>
    <source>
        <strain evidence="8 9">12-1054</strain>
    </source>
</reference>
<dbReference type="GO" id="GO:0015355">
    <property type="term" value="F:secondary active monocarboxylate transmembrane transporter activity"/>
    <property type="evidence" value="ECO:0007669"/>
    <property type="project" value="TreeGrafter"/>
</dbReference>
<dbReference type="STRING" id="56484.A0A1Y2EZJ7"/>
<dbReference type="Pfam" id="PF00083">
    <property type="entry name" value="Sugar_tr"/>
    <property type="match status" value="1"/>
</dbReference>
<dbReference type="Gene3D" id="1.20.1250.20">
    <property type="entry name" value="MFS general substrate transporter like domains"/>
    <property type="match status" value="2"/>
</dbReference>
<sequence length="482" mass="52736">MGVAQYLKSRVTELNPERPIKPTNPFKVLATLNASQWNNFLLAFCCWTWDAVDFFVVSLTVTDVAKSLGKSTTDITWGITLVLMLRSVGAIITGLVADIYGRKYIMAFVLIMFSVLEIGLGFVHNMKEFLIVRALFGIAMGSMSGLAQVTALESAPPKARTLLGGLLQQGYSTGYLLATCFARGFVDTKLGWRGLAFFTSGPPILLVIWRLLTPETDAFLAMKAQRMQIPDEGGSKVRKFAREGKMALRNHGGIFTILVFIMIGFNFSSHASQDLLPTYLKQQRSFDADWVTITMCMANLGAICGGFFFGWLAQFMGKRLTMMITFVLGAALLPAYALSTTKPGIVLSFFFEQFAVQGGWSVVPTLLLELAPPQYRTFVAGTAYQLGNLASSASSTIESTVAQQYPLPGGKHNYGKVIGILMGCVFSYLLVVIFLAPERAYSGLAASDALQDGEDDLKATTSNRSDVENKGTDDHIEYVTKR</sequence>
<feature type="transmembrane region" description="Helical" evidence="6">
    <location>
        <begin position="162"/>
        <end position="186"/>
    </location>
</feature>
<feature type="transmembrane region" description="Helical" evidence="6">
    <location>
        <begin position="252"/>
        <end position="270"/>
    </location>
</feature>
<dbReference type="PANTHER" id="PTHR23508:SF10">
    <property type="entry name" value="CARBOXYLIC ACID TRANSPORTER PROTEIN HOMOLOG"/>
    <property type="match status" value="1"/>
</dbReference>
<evidence type="ECO:0000256" key="6">
    <source>
        <dbReference type="SAM" id="Phobius"/>
    </source>
</evidence>
<feature type="transmembrane region" description="Helical" evidence="6">
    <location>
        <begin position="192"/>
        <end position="212"/>
    </location>
</feature>
<feature type="transmembrane region" description="Helical" evidence="6">
    <location>
        <begin position="417"/>
        <end position="436"/>
    </location>
</feature>
<dbReference type="RefSeq" id="XP_040722843.1">
    <property type="nucleotide sequence ID" value="XM_040869986.1"/>
</dbReference>
<proteinExistence type="predicted"/>
<feature type="transmembrane region" description="Helical" evidence="6">
    <location>
        <begin position="290"/>
        <end position="313"/>
    </location>
</feature>
<dbReference type="CDD" id="cd17316">
    <property type="entry name" value="MFS_SV2_like"/>
    <property type="match status" value="1"/>
</dbReference>
<dbReference type="OrthoDB" id="5296287at2759"/>
<dbReference type="GeneID" id="63786585"/>
<keyword evidence="3 6" id="KW-1133">Transmembrane helix</keyword>
<dbReference type="AlphaFoldDB" id="A0A1Y2EZJ7"/>
<dbReference type="OMA" id="SDITWGI"/>
<protein>
    <submittedName>
        <fullName evidence="8">MFS transporter</fullName>
    </submittedName>
</protein>
<feature type="domain" description="Major facilitator superfamily (MFS) profile" evidence="7">
    <location>
        <begin position="39"/>
        <end position="440"/>
    </location>
</feature>
<keyword evidence="9" id="KW-1185">Reference proteome</keyword>